<evidence type="ECO:0000259" key="8">
    <source>
        <dbReference type="Pfam" id="PF14322"/>
    </source>
</evidence>
<dbReference type="Pfam" id="PF07980">
    <property type="entry name" value="SusD_RagB"/>
    <property type="match status" value="1"/>
</dbReference>
<dbReference type="InterPro" id="IPR012944">
    <property type="entry name" value="SusD_RagB_dom"/>
</dbReference>
<feature type="domain" description="SusD-like N-terminal" evidence="8">
    <location>
        <begin position="74"/>
        <end position="231"/>
    </location>
</feature>
<organism evidence="9 10">
    <name type="scientific">Flavobacterium hiemivividum</name>
    <dbReference type="NCBI Taxonomy" id="2541734"/>
    <lineage>
        <taxon>Bacteria</taxon>
        <taxon>Pseudomonadati</taxon>
        <taxon>Bacteroidota</taxon>
        <taxon>Flavobacteriia</taxon>
        <taxon>Flavobacteriales</taxon>
        <taxon>Flavobacteriaceae</taxon>
        <taxon>Flavobacterium</taxon>
    </lineage>
</organism>
<dbReference type="PROSITE" id="PS51257">
    <property type="entry name" value="PROKAR_LIPOPROTEIN"/>
    <property type="match status" value="1"/>
</dbReference>
<keyword evidence="4" id="KW-0472">Membrane</keyword>
<dbReference type="SUPFAM" id="SSF48452">
    <property type="entry name" value="TPR-like"/>
    <property type="match status" value="1"/>
</dbReference>
<keyword evidence="10" id="KW-1185">Reference proteome</keyword>
<reference evidence="9 10" key="1">
    <citation type="submission" date="2019-03" db="EMBL/GenBank/DDBJ databases">
        <title>Flavobacterium TSA-D2 sp. nov., isolated from arctic soil.</title>
        <authorList>
            <person name="Chaudhary D.K."/>
        </authorList>
    </citation>
    <scope>NUCLEOTIDE SEQUENCE [LARGE SCALE GENOMIC DNA]</scope>
    <source>
        <strain evidence="9 10">TSA-D2</strain>
    </source>
</reference>
<dbReference type="Pfam" id="PF14322">
    <property type="entry name" value="SusD-like_3"/>
    <property type="match status" value="1"/>
</dbReference>
<protein>
    <submittedName>
        <fullName evidence="9">RagB/SusD family nutrient uptake outer membrane protein</fullName>
    </submittedName>
</protein>
<comment type="subcellular location">
    <subcellularLocation>
        <location evidence="1">Cell outer membrane</location>
    </subcellularLocation>
</comment>
<evidence type="ECO:0000256" key="2">
    <source>
        <dbReference type="ARBA" id="ARBA00006275"/>
    </source>
</evidence>
<evidence type="ECO:0000256" key="4">
    <source>
        <dbReference type="ARBA" id="ARBA00023136"/>
    </source>
</evidence>
<evidence type="ECO:0000256" key="3">
    <source>
        <dbReference type="ARBA" id="ARBA00022729"/>
    </source>
</evidence>
<feature type="domain" description="RagB/SusD" evidence="7">
    <location>
        <begin position="324"/>
        <end position="464"/>
    </location>
</feature>
<dbReference type="GO" id="GO:0009279">
    <property type="term" value="C:cell outer membrane"/>
    <property type="evidence" value="ECO:0007669"/>
    <property type="project" value="UniProtKB-SubCell"/>
</dbReference>
<evidence type="ECO:0000313" key="9">
    <source>
        <dbReference type="EMBL" id="TDE05373.1"/>
    </source>
</evidence>
<dbReference type="AlphaFoldDB" id="A0A4R5D5I8"/>
<dbReference type="InterPro" id="IPR033985">
    <property type="entry name" value="SusD-like_N"/>
</dbReference>
<dbReference type="CDD" id="cd08977">
    <property type="entry name" value="SusD"/>
    <property type="match status" value="1"/>
</dbReference>
<evidence type="ECO:0000256" key="5">
    <source>
        <dbReference type="ARBA" id="ARBA00023237"/>
    </source>
</evidence>
<comment type="caution">
    <text evidence="9">The sequence shown here is derived from an EMBL/GenBank/DDBJ whole genome shotgun (WGS) entry which is preliminary data.</text>
</comment>
<dbReference type="InterPro" id="IPR011990">
    <property type="entry name" value="TPR-like_helical_dom_sf"/>
</dbReference>
<comment type="similarity">
    <text evidence="2">Belongs to the SusD family.</text>
</comment>
<gene>
    <name evidence="9" type="ORF">E0F98_04465</name>
</gene>
<dbReference type="Proteomes" id="UP000294597">
    <property type="component" value="Unassembled WGS sequence"/>
</dbReference>
<keyword evidence="3 6" id="KW-0732">Signal</keyword>
<proteinExistence type="inferred from homology"/>
<name>A0A4R5D5I8_9FLAO</name>
<evidence type="ECO:0000256" key="6">
    <source>
        <dbReference type="SAM" id="SignalP"/>
    </source>
</evidence>
<feature type="chain" id="PRO_5020819979" evidence="6">
    <location>
        <begin position="26"/>
        <end position="464"/>
    </location>
</feature>
<evidence type="ECO:0000313" key="10">
    <source>
        <dbReference type="Proteomes" id="UP000294597"/>
    </source>
</evidence>
<feature type="signal peptide" evidence="6">
    <location>
        <begin position="1"/>
        <end position="25"/>
    </location>
</feature>
<accession>A0A4R5D5I8</accession>
<dbReference type="Gene3D" id="1.25.40.390">
    <property type="match status" value="1"/>
</dbReference>
<evidence type="ECO:0000259" key="7">
    <source>
        <dbReference type="Pfam" id="PF07980"/>
    </source>
</evidence>
<keyword evidence="5" id="KW-0998">Cell outer membrane</keyword>
<dbReference type="EMBL" id="SMFO01000002">
    <property type="protein sequence ID" value="TDE05373.1"/>
    <property type="molecule type" value="Genomic_DNA"/>
</dbReference>
<evidence type="ECO:0000256" key="1">
    <source>
        <dbReference type="ARBA" id="ARBA00004442"/>
    </source>
</evidence>
<sequence length="464" mass="51786">MKNLIRIRKYIMRPLVLSCCLFLISCDDFVTIDQPNSQLTTDAVFENATTATAAMVDVYSQMRENGLFTGKSFGLSCLLGTYADEMVSYENGAYTTADFYNNSLLASDAFVSLLWTSSYNQIYAANAVFEGVGTSSSIAISDKNQLQGEALFARAITHFYLLNLFGDIPYVATTDYVYNSTIPRMSTEVVYQKIIADLEMVIQLLAVNYTSADRTRPNKATAQALLARVFLYHGDYAESANMASAVLNDTSNYIWEDNLDAVFLKESTSTIWQFAAGSEGANAYEGSTFIFFSGPPQLVSLSDGFVSAFEPNDLRKSHWIKTVTEGSTVWYHPYKYKQDLATGSSMEYSIIFRVAEQYLIRSEARARQGEIIGAREDLNKIRHAAGLSDTDTTTLATLLEAILQERKVELFAEHGHRFFDLKRFGKLNDVLGLKPGWNAGDQLWPLPQAELLVNPFLKPQNPGY</sequence>